<keyword evidence="4 7" id="KW-0378">Hydrolase</keyword>
<feature type="signal peptide" evidence="8">
    <location>
        <begin position="1"/>
        <end position="24"/>
    </location>
</feature>
<keyword evidence="3 8" id="KW-0732">Signal</keyword>
<dbReference type="InterPro" id="IPR041469">
    <property type="entry name" value="Subtilisin-like_FN3"/>
</dbReference>
<evidence type="ECO:0000256" key="5">
    <source>
        <dbReference type="ARBA" id="ARBA00022825"/>
    </source>
</evidence>
<dbReference type="Gene3D" id="2.60.40.2310">
    <property type="match status" value="1"/>
</dbReference>
<dbReference type="SUPFAM" id="SSF52743">
    <property type="entry name" value="Subtilisin-like"/>
    <property type="match status" value="1"/>
</dbReference>
<dbReference type="PRINTS" id="PR00723">
    <property type="entry name" value="SUBTILISIN"/>
</dbReference>
<dbReference type="InterPro" id="IPR003137">
    <property type="entry name" value="PA_domain"/>
</dbReference>
<dbReference type="CDD" id="cd02120">
    <property type="entry name" value="PA_subtilisin_like"/>
    <property type="match status" value="1"/>
</dbReference>
<dbReference type="InterPro" id="IPR022398">
    <property type="entry name" value="Peptidase_S8_His-AS"/>
</dbReference>
<dbReference type="InterPro" id="IPR010259">
    <property type="entry name" value="S8pro/Inhibitor_I9"/>
</dbReference>
<dbReference type="PROSITE" id="PS00138">
    <property type="entry name" value="SUBTILASE_SER"/>
    <property type="match status" value="1"/>
</dbReference>
<evidence type="ECO:0000256" key="1">
    <source>
        <dbReference type="ARBA" id="ARBA00011073"/>
    </source>
</evidence>
<sequence>MVSWRGLGLLGLLLSVNFFSFSSAAHEQIHLVQLSPTRAGKDDPAYSHRGYLEAALGGNDSVDGCLIYCYYNVFDGFAAKLTPEQVSKLSQMQGVLSVVPNTFVKTQTTHSWRFLGVESPKNPETGALWERANYGQDVIIGVIDSGIWPESASFSDHGMGPVPARWKGECVDGDVFSKESCNRKLIGAKFFLDGNLGVSDSTWEFDYKSARDVDGHGTHVASTAAGNFAPADWNGLGNGTAKGGAPHARIAAYKVCWAGAMCSTADVAAGVEEALKDGVDLITISLDNGLDKPMFEDLLAISSYHAMRQGIFVSFSAGNTGPSAGRVVHGEPWSMAVAAGTTDRFLGSDVRIGLQGRAKPSIAMRGSIITQFPTITAPFAKFTNTSKFCLNNTLDPSEVQGKIVFCLRGDLSEDLQDKAEMVMDAGGVGMIAGNADKSMDYQLRFDLVYNFPALLVKAADASRIQAFLSSCDEGLCNSRDPVATIYSPKSYLGLKPSPMVADFSARGPNILTPSILKPDIMGPGVDILGAFYNQPYAFLSGTSMATPHIAGVAALIKALHPRWSPAAIKSAIMTSAKTVDNTKKPIQDWDGTTASAFATGSGMVNPPAALEPGLVYDASARDYNLFLCALGYSDQNVEVITGEKGFCSAEKYFPSLSNLNYPSLSVANLTMKATTITRRVTNVGRAKSLYTVSVQAPEGVKVSIYPSILRYSRAYETKTFTVKLERTKPADFSQETYAFGSYTWSDGYHKVRSPIVVGTQPS</sequence>
<feature type="domain" description="PA" evidence="10">
    <location>
        <begin position="387"/>
        <end position="463"/>
    </location>
</feature>
<evidence type="ECO:0000259" key="12">
    <source>
        <dbReference type="Pfam" id="PF17766"/>
    </source>
</evidence>
<dbReference type="Gene3D" id="3.50.30.30">
    <property type="match status" value="1"/>
</dbReference>
<dbReference type="Pfam" id="PF02225">
    <property type="entry name" value="PA"/>
    <property type="match status" value="1"/>
</dbReference>
<feature type="chain" id="PRO_5015359208" evidence="8">
    <location>
        <begin position="25"/>
        <end position="762"/>
    </location>
</feature>
<dbReference type="OMA" id="PNQLEWI"/>
<dbReference type="AlphaFoldDB" id="A0A2R6X2P3"/>
<dbReference type="Pfam" id="PF17766">
    <property type="entry name" value="fn3_6"/>
    <property type="match status" value="1"/>
</dbReference>
<dbReference type="GO" id="GO:0006508">
    <property type="term" value="P:proteolysis"/>
    <property type="evidence" value="ECO:0007669"/>
    <property type="project" value="UniProtKB-KW"/>
</dbReference>
<comment type="similarity">
    <text evidence="1 7">Belongs to the peptidase S8 family.</text>
</comment>
<dbReference type="InterPro" id="IPR000209">
    <property type="entry name" value="Peptidase_S8/S53_dom"/>
</dbReference>
<dbReference type="InterPro" id="IPR034197">
    <property type="entry name" value="Peptidases_S8_3"/>
</dbReference>
<dbReference type="PROSITE" id="PS51892">
    <property type="entry name" value="SUBTILASE"/>
    <property type="match status" value="1"/>
</dbReference>
<keyword evidence="5 7" id="KW-0720">Serine protease</keyword>
<dbReference type="OrthoDB" id="206201at2759"/>
<evidence type="ECO:0000313" key="13">
    <source>
        <dbReference type="EMBL" id="PTQ40379.1"/>
    </source>
</evidence>
<evidence type="ECO:0000256" key="7">
    <source>
        <dbReference type="PROSITE-ProRule" id="PRU01240"/>
    </source>
</evidence>
<dbReference type="PANTHER" id="PTHR10795">
    <property type="entry name" value="PROPROTEIN CONVERTASE SUBTILISIN/KEXIN"/>
    <property type="match status" value="1"/>
</dbReference>
<dbReference type="Proteomes" id="UP000244005">
    <property type="component" value="Unassembled WGS sequence"/>
</dbReference>
<dbReference type="GO" id="GO:0004252">
    <property type="term" value="F:serine-type endopeptidase activity"/>
    <property type="evidence" value="ECO:0000318"/>
    <property type="project" value="GO_Central"/>
</dbReference>
<feature type="active site" description="Charge relay system" evidence="6 7">
    <location>
        <position position="216"/>
    </location>
</feature>
<evidence type="ECO:0000259" key="11">
    <source>
        <dbReference type="Pfam" id="PF05922"/>
    </source>
</evidence>
<dbReference type="Pfam" id="PF05922">
    <property type="entry name" value="Inhibitor_I9"/>
    <property type="match status" value="1"/>
</dbReference>
<evidence type="ECO:0000256" key="3">
    <source>
        <dbReference type="ARBA" id="ARBA00022729"/>
    </source>
</evidence>
<evidence type="ECO:0000256" key="4">
    <source>
        <dbReference type="ARBA" id="ARBA00022801"/>
    </source>
</evidence>
<accession>A0A2R6X2P3</accession>
<dbReference type="EMBL" id="KZ772712">
    <property type="protein sequence ID" value="PTQ40379.1"/>
    <property type="molecule type" value="Genomic_DNA"/>
</dbReference>
<dbReference type="Gene3D" id="3.30.70.80">
    <property type="entry name" value="Peptidase S8 propeptide/proteinase inhibitor I9"/>
    <property type="match status" value="1"/>
</dbReference>
<dbReference type="InterPro" id="IPR036852">
    <property type="entry name" value="Peptidase_S8/S53_dom_sf"/>
</dbReference>
<dbReference type="Gramene" id="Mp2g21550.1">
    <property type="protein sequence ID" value="Mp2g21550.1.cds"/>
    <property type="gene ID" value="Mp2g21550"/>
</dbReference>
<reference evidence="14" key="1">
    <citation type="journal article" date="2017" name="Cell">
        <title>Insights into land plant evolution garnered from the Marchantia polymorpha genome.</title>
        <authorList>
            <person name="Bowman J.L."/>
            <person name="Kohchi T."/>
            <person name="Yamato K.T."/>
            <person name="Jenkins J."/>
            <person name="Shu S."/>
            <person name="Ishizaki K."/>
            <person name="Yamaoka S."/>
            <person name="Nishihama R."/>
            <person name="Nakamura Y."/>
            <person name="Berger F."/>
            <person name="Adam C."/>
            <person name="Aki S.S."/>
            <person name="Althoff F."/>
            <person name="Araki T."/>
            <person name="Arteaga-Vazquez M.A."/>
            <person name="Balasubrmanian S."/>
            <person name="Barry K."/>
            <person name="Bauer D."/>
            <person name="Boehm C.R."/>
            <person name="Briginshaw L."/>
            <person name="Caballero-Perez J."/>
            <person name="Catarino B."/>
            <person name="Chen F."/>
            <person name="Chiyoda S."/>
            <person name="Chovatia M."/>
            <person name="Davies K.M."/>
            <person name="Delmans M."/>
            <person name="Demura T."/>
            <person name="Dierschke T."/>
            <person name="Dolan L."/>
            <person name="Dorantes-Acosta A.E."/>
            <person name="Eklund D.M."/>
            <person name="Florent S.N."/>
            <person name="Flores-Sandoval E."/>
            <person name="Fujiyama A."/>
            <person name="Fukuzawa H."/>
            <person name="Galik B."/>
            <person name="Grimanelli D."/>
            <person name="Grimwood J."/>
            <person name="Grossniklaus U."/>
            <person name="Hamada T."/>
            <person name="Haseloff J."/>
            <person name="Hetherington A.J."/>
            <person name="Higo A."/>
            <person name="Hirakawa Y."/>
            <person name="Hundley H.N."/>
            <person name="Ikeda Y."/>
            <person name="Inoue K."/>
            <person name="Inoue S.I."/>
            <person name="Ishida S."/>
            <person name="Jia Q."/>
            <person name="Kakita M."/>
            <person name="Kanazawa T."/>
            <person name="Kawai Y."/>
            <person name="Kawashima T."/>
            <person name="Kennedy M."/>
            <person name="Kinose K."/>
            <person name="Kinoshita T."/>
            <person name="Kohara Y."/>
            <person name="Koide E."/>
            <person name="Komatsu K."/>
            <person name="Kopischke S."/>
            <person name="Kubo M."/>
            <person name="Kyozuka J."/>
            <person name="Lagercrantz U."/>
            <person name="Lin S.S."/>
            <person name="Lindquist E."/>
            <person name="Lipzen A.M."/>
            <person name="Lu C.W."/>
            <person name="De Luna E."/>
            <person name="Martienssen R.A."/>
            <person name="Minamino N."/>
            <person name="Mizutani M."/>
            <person name="Mizutani M."/>
            <person name="Mochizuki N."/>
            <person name="Monte I."/>
            <person name="Mosher R."/>
            <person name="Nagasaki H."/>
            <person name="Nakagami H."/>
            <person name="Naramoto S."/>
            <person name="Nishitani K."/>
            <person name="Ohtani M."/>
            <person name="Okamoto T."/>
            <person name="Okumura M."/>
            <person name="Phillips J."/>
            <person name="Pollak B."/>
            <person name="Reinders A."/>
            <person name="Rovekamp M."/>
            <person name="Sano R."/>
            <person name="Sawa S."/>
            <person name="Schmid M.W."/>
            <person name="Shirakawa M."/>
            <person name="Solano R."/>
            <person name="Spunde A."/>
            <person name="Suetsugu N."/>
            <person name="Sugano S."/>
            <person name="Sugiyama A."/>
            <person name="Sun R."/>
            <person name="Suzuki Y."/>
            <person name="Takenaka M."/>
            <person name="Takezawa D."/>
            <person name="Tomogane H."/>
            <person name="Tsuzuki M."/>
            <person name="Ueda T."/>
            <person name="Umeda M."/>
            <person name="Ward J.M."/>
            <person name="Watanabe Y."/>
            <person name="Yazaki K."/>
            <person name="Yokoyama R."/>
            <person name="Yoshitake Y."/>
            <person name="Yotsui I."/>
            <person name="Zachgo S."/>
            <person name="Schmutz J."/>
        </authorList>
    </citation>
    <scope>NUCLEOTIDE SEQUENCE [LARGE SCALE GENOMIC DNA]</scope>
    <source>
        <strain evidence="14">Tak-1</strain>
    </source>
</reference>
<dbReference type="InterPro" id="IPR023828">
    <property type="entry name" value="Peptidase_S8_Ser-AS"/>
</dbReference>
<feature type="domain" description="Subtilisin-like protease fibronectin type-III" evidence="12">
    <location>
        <begin position="658"/>
        <end position="757"/>
    </location>
</feature>
<protein>
    <submittedName>
        <fullName evidence="13">Uncharacterized protein</fullName>
    </submittedName>
</protein>
<feature type="domain" description="Inhibitor I9" evidence="11">
    <location>
        <begin position="41"/>
        <end position="107"/>
    </location>
</feature>
<organism evidence="13 14">
    <name type="scientific">Marchantia polymorpha</name>
    <name type="common">Common liverwort</name>
    <name type="synonym">Marchantia aquatica</name>
    <dbReference type="NCBI Taxonomy" id="3197"/>
    <lineage>
        <taxon>Eukaryota</taxon>
        <taxon>Viridiplantae</taxon>
        <taxon>Streptophyta</taxon>
        <taxon>Embryophyta</taxon>
        <taxon>Marchantiophyta</taxon>
        <taxon>Marchantiopsida</taxon>
        <taxon>Marchantiidae</taxon>
        <taxon>Marchantiales</taxon>
        <taxon>Marchantiaceae</taxon>
        <taxon>Marchantia</taxon>
    </lineage>
</organism>
<dbReference type="Gene3D" id="3.40.50.200">
    <property type="entry name" value="Peptidase S8/S53 domain"/>
    <property type="match status" value="1"/>
</dbReference>
<evidence type="ECO:0000259" key="10">
    <source>
        <dbReference type="Pfam" id="PF02225"/>
    </source>
</evidence>
<evidence type="ECO:0000256" key="8">
    <source>
        <dbReference type="SAM" id="SignalP"/>
    </source>
</evidence>
<feature type="active site" description="Charge relay system" evidence="6 7">
    <location>
        <position position="543"/>
    </location>
</feature>
<dbReference type="CDD" id="cd04852">
    <property type="entry name" value="Peptidases_S8_3"/>
    <property type="match status" value="1"/>
</dbReference>
<evidence type="ECO:0000256" key="2">
    <source>
        <dbReference type="ARBA" id="ARBA00022670"/>
    </source>
</evidence>
<dbReference type="PROSITE" id="PS00137">
    <property type="entry name" value="SUBTILASE_HIS"/>
    <property type="match status" value="1"/>
</dbReference>
<proteinExistence type="inferred from homology"/>
<evidence type="ECO:0000259" key="9">
    <source>
        <dbReference type="Pfam" id="PF00082"/>
    </source>
</evidence>
<name>A0A2R6X2P3_MARPO</name>
<evidence type="ECO:0000256" key="6">
    <source>
        <dbReference type="PIRSR" id="PIRSR615500-1"/>
    </source>
</evidence>
<evidence type="ECO:0000313" key="14">
    <source>
        <dbReference type="Proteomes" id="UP000244005"/>
    </source>
</evidence>
<gene>
    <name evidence="13" type="ORF">MARPO_0040s0059</name>
</gene>
<feature type="active site" description="Charge relay system" evidence="6 7">
    <location>
        <position position="144"/>
    </location>
</feature>
<keyword evidence="14" id="KW-1185">Reference proteome</keyword>
<dbReference type="FunFam" id="2.60.40.2310:FF:000002">
    <property type="entry name" value="p69E protein-like"/>
    <property type="match status" value="1"/>
</dbReference>
<dbReference type="GO" id="GO:0005576">
    <property type="term" value="C:extracellular region"/>
    <property type="evidence" value="ECO:0000318"/>
    <property type="project" value="GO_Central"/>
</dbReference>
<dbReference type="InterPro" id="IPR037045">
    <property type="entry name" value="S8pro/Inhibitor_I9_sf"/>
</dbReference>
<dbReference type="InterPro" id="IPR045051">
    <property type="entry name" value="SBT"/>
</dbReference>
<dbReference type="FunFam" id="3.40.50.200:FF:000006">
    <property type="entry name" value="Subtilisin-like protease SBT1.5"/>
    <property type="match status" value="1"/>
</dbReference>
<dbReference type="InterPro" id="IPR015500">
    <property type="entry name" value="Peptidase_S8_subtilisin-rel"/>
</dbReference>
<keyword evidence="2 7" id="KW-0645">Protease</keyword>
<dbReference type="Pfam" id="PF00082">
    <property type="entry name" value="Peptidase_S8"/>
    <property type="match status" value="1"/>
</dbReference>
<feature type="domain" description="Peptidase S8/S53" evidence="9">
    <location>
        <begin position="135"/>
        <end position="579"/>
    </location>
</feature>